<dbReference type="Proteomes" id="UP000552864">
    <property type="component" value="Unassembled WGS sequence"/>
</dbReference>
<gene>
    <name evidence="2" type="ORF">HGH91_07115</name>
</gene>
<dbReference type="AlphaFoldDB" id="A0A847SLB7"/>
<evidence type="ECO:0000313" key="3">
    <source>
        <dbReference type="Proteomes" id="UP000552864"/>
    </source>
</evidence>
<dbReference type="RefSeq" id="WP_168737728.1">
    <property type="nucleotide sequence ID" value="NZ_JABAHZ010000001.1"/>
</dbReference>
<proteinExistence type="predicted"/>
<dbReference type="EMBL" id="JABAHZ010000001">
    <property type="protein sequence ID" value="NLR78388.1"/>
    <property type="molecule type" value="Genomic_DNA"/>
</dbReference>
<keyword evidence="3" id="KW-1185">Reference proteome</keyword>
<feature type="signal peptide" evidence="1">
    <location>
        <begin position="1"/>
        <end position="22"/>
    </location>
</feature>
<feature type="chain" id="PRO_5032892669" evidence="1">
    <location>
        <begin position="23"/>
        <end position="110"/>
    </location>
</feature>
<evidence type="ECO:0000256" key="1">
    <source>
        <dbReference type="SAM" id="SignalP"/>
    </source>
</evidence>
<protein>
    <submittedName>
        <fullName evidence="2">Uncharacterized protein</fullName>
    </submittedName>
</protein>
<accession>A0A847SLB7</accession>
<reference evidence="2 3" key="1">
    <citation type="submission" date="2020-04" db="EMBL/GenBank/DDBJ databases">
        <authorList>
            <person name="Yin C."/>
        </authorList>
    </citation>
    <scope>NUCLEOTIDE SEQUENCE [LARGE SCALE GENOMIC DNA]</scope>
    <source>
        <strain evidence="2 3">Ak56</strain>
    </source>
</reference>
<comment type="caution">
    <text evidence="2">The sequence shown here is derived from an EMBL/GenBank/DDBJ whole genome shotgun (WGS) entry which is preliminary data.</text>
</comment>
<organism evidence="2 3">
    <name type="scientific">Chitinophaga eiseniae</name>
    <dbReference type="NCBI Taxonomy" id="634771"/>
    <lineage>
        <taxon>Bacteria</taxon>
        <taxon>Pseudomonadati</taxon>
        <taxon>Bacteroidota</taxon>
        <taxon>Chitinophagia</taxon>
        <taxon>Chitinophagales</taxon>
        <taxon>Chitinophagaceae</taxon>
        <taxon>Chitinophaga</taxon>
    </lineage>
</organism>
<name>A0A847SLB7_9BACT</name>
<sequence>MKWLVYLFSLYVLLLTGVPCEADDDCCSNFTALTEHQESGTGKNHKPVSPCSPFFACGAIHAIVVPEPYRAKPLLLQPVTNTHSDYIEPALRDFPPSIWQPPKQAYTIQF</sequence>
<keyword evidence="1" id="KW-0732">Signal</keyword>
<evidence type="ECO:0000313" key="2">
    <source>
        <dbReference type="EMBL" id="NLR78388.1"/>
    </source>
</evidence>